<organism evidence="2 3">
    <name type="scientific">Hebeloma cylindrosporum</name>
    <dbReference type="NCBI Taxonomy" id="76867"/>
    <lineage>
        <taxon>Eukaryota</taxon>
        <taxon>Fungi</taxon>
        <taxon>Dikarya</taxon>
        <taxon>Basidiomycota</taxon>
        <taxon>Agaricomycotina</taxon>
        <taxon>Agaricomycetes</taxon>
        <taxon>Agaricomycetidae</taxon>
        <taxon>Agaricales</taxon>
        <taxon>Agaricineae</taxon>
        <taxon>Hymenogastraceae</taxon>
        <taxon>Hebeloma</taxon>
    </lineage>
</organism>
<gene>
    <name evidence="2" type="ORF">M413DRAFT_449687</name>
</gene>
<accession>A0A0C3BTX6</accession>
<evidence type="ECO:0000259" key="1">
    <source>
        <dbReference type="Pfam" id="PF00646"/>
    </source>
</evidence>
<evidence type="ECO:0000313" key="3">
    <source>
        <dbReference type="Proteomes" id="UP000053424"/>
    </source>
</evidence>
<reference evidence="3" key="2">
    <citation type="submission" date="2015-01" db="EMBL/GenBank/DDBJ databases">
        <title>Evolutionary Origins and Diversification of the Mycorrhizal Mutualists.</title>
        <authorList>
            <consortium name="DOE Joint Genome Institute"/>
            <consortium name="Mycorrhizal Genomics Consortium"/>
            <person name="Kohler A."/>
            <person name="Kuo A."/>
            <person name="Nagy L.G."/>
            <person name="Floudas D."/>
            <person name="Copeland A."/>
            <person name="Barry K.W."/>
            <person name="Cichocki N."/>
            <person name="Veneault-Fourrey C."/>
            <person name="LaButti K."/>
            <person name="Lindquist E.A."/>
            <person name="Lipzen A."/>
            <person name="Lundell T."/>
            <person name="Morin E."/>
            <person name="Murat C."/>
            <person name="Riley R."/>
            <person name="Ohm R."/>
            <person name="Sun H."/>
            <person name="Tunlid A."/>
            <person name="Henrissat B."/>
            <person name="Grigoriev I.V."/>
            <person name="Hibbett D.S."/>
            <person name="Martin F."/>
        </authorList>
    </citation>
    <scope>NUCLEOTIDE SEQUENCE [LARGE SCALE GENOMIC DNA]</scope>
    <source>
        <strain evidence="3">h7</strain>
    </source>
</reference>
<dbReference type="HOGENOM" id="CLU_035624_0_0_1"/>
<dbReference type="Pfam" id="PF00646">
    <property type="entry name" value="F-box"/>
    <property type="match status" value="1"/>
</dbReference>
<feature type="domain" description="F-box" evidence="1">
    <location>
        <begin position="2"/>
        <end position="46"/>
    </location>
</feature>
<dbReference type="Gene3D" id="3.80.10.10">
    <property type="entry name" value="Ribonuclease Inhibitor"/>
    <property type="match status" value="1"/>
</dbReference>
<dbReference type="InterPro" id="IPR001810">
    <property type="entry name" value="F-box_dom"/>
</dbReference>
<dbReference type="OrthoDB" id="2788229at2759"/>
<dbReference type="Proteomes" id="UP000053424">
    <property type="component" value="Unassembled WGS sequence"/>
</dbReference>
<dbReference type="InterPro" id="IPR032675">
    <property type="entry name" value="LRR_dom_sf"/>
</dbReference>
<sequence>MLPDLPLEIIENVLDSLAQDDIGLLYLQTCSLVCEVFLQLCRKHIFASMTINSRANLIVPERHSSTFVSILSTTPEIADHIRKLDWNISVEDFEDPLLPGILEKITKLKSLAINWDWAGPRWSENSLRSALLHLFHLPTLLRLEIYRIQDFVFTDLIPCVNLREFEFHWIEVTEHALLSTLPHESLRLHHLPFGSETSTAISKIGSSLRPDEKPIFNFAALRSVSCVFYEAKEFDASSQLFQYCSQLTDIDITIYSPPLTWAGIAKMLKSSIETLACLHFTTFMEDETGTADPLGGLVAELEEMRHQNVVEKIVFDVLVGSIFPHNRGDDWGLLDRVLTQPGWLKLKDVSLNILIRTNTFPQDELEDSFRSLPHTQFPRLSNISGLFQFSVNACTL</sequence>
<name>A0A0C3BTX6_HEBCY</name>
<keyword evidence="3" id="KW-1185">Reference proteome</keyword>
<protein>
    <recommendedName>
        <fullName evidence="1">F-box domain-containing protein</fullName>
    </recommendedName>
</protein>
<dbReference type="EMBL" id="KN831818">
    <property type="protein sequence ID" value="KIM35539.1"/>
    <property type="molecule type" value="Genomic_DNA"/>
</dbReference>
<proteinExistence type="predicted"/>
<dbReference type="AlphaFoldDB" id="A0A0C3BTX6"/>
<evidence type="ECO:0000313" key="2">
    <source>
        <dbReference type="EMBL" id="KIM35539.1"/>
    </source>
</evidence>
<reference evidence="2 3" key="1">
    <citation type="submission" date="2014-04" db="EMBL/GenBank/DDBJ databases">
        <authorList>
            <consortium name="DOE Joint Genome Institute"/>
            <person name="Kuo A."/>
            <person name="Gay G."/>
            <person name="Dore J."/>
            <person name="Kohler A."/>
            <person name="Nagy L.G."/>
            <person name="Floudas D."/>
            <person name="Copeland A."/>
            <person name="Barry K.W."/>
            <person name="Cichocki N."/>
            <person name="Veneault-Fourrey C."/>
            <person name="LaButti K."/>
            <person name="Lindquist E.A."/>
            <person name="Lipzen A."/>
            <person name="Lundell T."/>
            <person name="Morin E."/>
            <person name="Murat C."/>
            <person name="Sun H."/>
            <person name="Tunlid A."/>
            <person name="Henrissat B."/>
            <person name="Grigoriev I.V."/>
            <person name="Hibbett D.S."/>
            <person name="Martin F."/>
            <person name="Nordberg H.P."/>
            <person name="Cantor M.N."/>
            <person name="Hua S.X."/>
        </authorList>
    </citation>
    <scope>NUCLEOTIDE SEQUENCE [LARGE SCALE GENOMIC DNA]</scope>
    <source>
        <strain evidence="3">h7</strain>
    </source>
</reference>